<accession>A0A4Z2J1P3</accession>
<evidence type="ECO:0000313" key="2">
    <source>
        <dbReference type="EMBL" id="TNN83734.1"/>
    </source>
</evidence>
<evidence type="ECO:0000313" key="3">
    <source>
        <dbReference type="Proteomes" id="UP000314294"/>
    </source>
</evidence>
<gene>
    <name evidence="2" type="ORF">EYF80_005910</name>
</gene>
<sequence>MAVLQTYHFKGLLVPIGVDRRQQVDSGLFHQATYPLVARQILQTHELHQQEEQLSSQHLITMGTCRVTKLWFTWSTSSREERDRGGRKRGVMYAVTAPALSGSKHSCVCFVTWHRTAKDLHPHADTAALKPGQRVDSDVSADHWRWEDVPDRDLFFPISSEDLLRQAQFSSRVIQVWLSLLTMTLYEVTQSLLSLSPDICSVPTHDQRELRPCVMTPVNFVSLLASTSNHCSGSSLPAHQAPSCRGHRLLRHLHLVVLLSRQQLLHVVILILTGRAEVCKSHEQSQQSQGGQEAEALSRHDPGDYLRLCESRCRLQRSLLLLRLCVPSTALFPPPFTLRRGEFTKFSERSKSLTKAAEPEGRWTPQSGGNAVREGEAQRAGDEGEERERRGRQAVQLSPLMLAERGLRRAGLQAEQEREWVDSSRRPKLSGWKNEGGNGRSETRRAAKRAVAFYLKGFLRHEIFSLPAHGSQSQVFSTCMTTLRQICSTGEIDPWHSKGLTGLSVHHRLEAVQGWQRHAVGIHTSSFKDGGSTQAQGRQSRLLRKEAAVEEVKDFVHCVFPVRGVVFQPQDQNLFPAEDDGWSESGVKLVSGGWRGGALVRGRLEEEPKEDGLLLPPASLPQRTAVKAGRGPDTGALH</sequence>
<proteinExistence type="predicted"/>
<protein>
    <submittedName>
        <fullName evidence="2">Uncharacterized protein</fullName>
    </submittedName>
</protein>
<feature type="compositionally biased region" description="Basic and acidic residues" evidence="1">
    <location>
        <begin position="348"/>
        <end position="361"/>
    </location>
</feature>
<name>A0A4Z2J1P3_9TELE</name>
<dbReference type="Proteomes" id="UP000314294">
    <property type="component" value="Unassembled WGS sequence"/>
</dbReference>
<keyword evidence="3" id="KW-1185">Reference proteome</keyword>
<dbReference type="EMBL" id="SRLO01000031">
    <property type="protein sequence ID" value="TNN83734.1"/>
    <property type="molecule type" value="Genomic_DNA"/>
</dbReference>
<dbReference type="AlphaFoldDB" id="A0A4Z2J1P3"/>
<evidence type="ECO:0000256" key="1">
    <source>
        <dbReference type="SAM" id="MobiDB-lite"/>
    </source>
</evidence>
<reference evidence="2 3" key="1">
    <citation type="submission" date="2019-03" db="EMBL/GenBank/DDBJ databases">
        <title>First draft genome of Liparis tanakae, snailfish: a comprehensive survey of snailfish specific genes.</title>
        <authorList>
            <person name="Kim W."/>
            <person name="Song I."/>
            <person name="Jeong J.-H."/>
            <person name="Kim D."/>
            <person name="Kim S."/>
            <person name="Ryu S."/>
            <person name="Song J.Y."/>
            <person name="Lee S.K."/>
        </authorList>
    </citation>
    <scope>NUCLEOTIDE SEQUENCE [LARGE SCALE GENOMIC DNA]</scope>
    <source>
        <tissue evidence="2">Muscle</tissue>
    </source>
</reference>
<feature type="region of interest" description="Disordered" evidence="1">
    <location>
        <begin position="348"/>
        <end position="395"/>
    </location>
</feature>
<feature type="compositionally biased region" description="Basic and acidic residues" evidence="1">
    <location>
        <begin position="373"/>
        <end position="391"/>
    </location>
</feature>
<comment type="caution">
    <text evidence="2">The sequence shown here is derived from an EMBL/GenBank/DDBJ whole genome shotgun (WGS) entry which is preliminary data.</text>
</comment>
<feature type="region of interest" description="Disordered" evidence="1">
    <location>
        <begin position="607"/>
        <end position="638"/>
    </location>
</feature>
<organism evidence="2 3">
    <name type="scientific">Liparis tanakae</name>
    <name type="common">Tanaka's snailfish</name>
    <dbReference type="NCBI Taxonomy" id="230148"/>
    <lineage>
        <taxon>Eukaryota</taxon>
        <taxon>Metazoa</taxon>
        <taxon>Chordata</taxon>
        <taxon>Craniata</taxon>
        <taxon>Vertebrata</taxon>
        <taxon>Euteleostomi</taxon>
        <taxon>Actinopterygii</taxon>
        <taxon>Neopterygii</taxon>
        <taxon>Teleostei</taxon>
        <taxon>Neoteleostei</taxon>
        <taxon>Acanthomorphata</taxon>
        <taxon>Eupercaria</taxon>
        <taxon>Perciformes</taxon>
        <taxon>Cottioidei</taxon>
        <taxon>Cottales</taxon>
        <taxon>Liparidae</taxon>
        <taxon>Liparis</taxon>
    </lineage>
</organism>